<dbReference type="OrthoDB" id="434041at2759"/>
<dbReference type="SMART" id="SM00490">
    <property type="entry name" value="HELICc"/>
    <property type="match status" value="1"/>
</dbReference>
<evidence type="ECO:0000256" key="4">
    <source>
        <dbReference type="ARBA" id="ARBA00022806"/>
    </source>
</evidence>
<evidence type="ECO:0000313" key="11">
    <source>
        <dbReference type="Proteomes" id="UP000504606"/>
    </source>
</evidence>
<dbReference type="InterPro" id="IPR001650">
    <property type="entry name" value="Helicase_C-like"/>
</dbReference>
<feature type="region of interest" description="Disordered" evidence="7">
    <location>
        <begin position="695"/>
        <end position="714"/>
    </location>
</feature>
<dbReference type="GO" id="GO:0010468">
    <property type="term" value="P:regulation of gene expression"/>
    <property type="evidence" value="ECO:0007669"/>
    <property type="project" value="UniProtKB-ARBA"/>
</dbReference>
<dbReference type="PROSITE" id="PS00039">
    <property type="entry name" value="DEAD_ATP_HELICASE"/>
    <property type="match status" value="1"/>
</dbReference>
<dbReference type="GO" id="GO:0003724">
    <property type="term" value="F:RNA helicase activity"/>
    <property type="evidence" value="ECO:0007669"/>
    <property type="project" value="UniProtKB-EC"/>
</dbReference>
<sequence>MVRTETPKESSPPSSEIPLTENRRKSLKLAHDLDKIDILRTQDILTTDDVEFKNLLLPEFILRGLTAANFYRPSPIQLRSIPLLRLGLDLIVQSKAGTGKTLVITLAVLETVNLKSKRLQVIAVAPTREIALQTKHFISIVSADIAVRTEVFIGGTSVKEDKKNLLGCQVAIGTPGRLNSLIESGDMSLCHVKLFVLDEADKLMEKSIFSQVKSISKLLPASKQTILCSATFLQPVKEYVVKHMKEPFWVTPERASRLQPGNFDQQKSSQTVLLGVTQFFKEVPNHSQIVRKLKFKLEEILEILSGHSFTQCIIFSNYQTRAETICHQLVSNGWPAISVRGQDEQSHRTATLTSFKEFQSRVLLTTDVMSRGVDFRGVDLVINLDIPYDSATYLHRMGRAGRFGSYGCVITLASKGEEVEAFRKILSEINDATVYALPSDLSLIKKDGQFLDIVFGPSLSVLDNPSENNGEVNEPHSPDGVGPEVQKTDSSTNVEKVEMKTEVQNLIEINAESAETKSLSNLKEGNPGREIPKSSSESTQNVVVEGYCLKTVSQHGPKAIECDSRKDEAIQQASAQLNEVLCMSKRNVNVGLRSLEELEENYTHWIAGNNKDYSREVTSLTNELKIPDWWASANLVLTAAKLQLQELKESSVSRSNLNELVGNYSSDSSEERGSERVQEKITKKVCGKKEKKLKGGSYHKKSKSKADTHCSGLSSQNNRETLELQGSTWLWDESSKLYYLWDSSLSVYHLYNPELECYFKWEPGTDRYFKWDNLLQEYRLWDYASNCYCGTKETTSKEAKSKFLSANSNKNTESTGHVYNQNYVQWFSLWNKHLRQMGWQVYQVEYLNNLCHKFHNL</sequence>
<dbReference type="GO" id="GO:0005524">
    <property type="term" value="F:ATP binding"/>
    <property type="evidence" value="ECO:0007669"/>
    <property type="project" value="UniProtKB-KW"/>
</dbReference>
<dbReference type="GO" id="GO:0003676">
    <property type="term" value="F:nucleic acid binding"/>
    <property type="evidence" value="ECO:0007669"/>
    <property type="project" value="InterPro"/>
</dbReference>
<dbReference type="InterPro" id="IPR014014">
    <property type="entry name" value="RNA_helicase_DEAD_Q_motif"/>
</dbReference>
<dbReference type="AlphaFoldDB" id="A0A6J1TQG6"/>
<dbReference type="EC" id="3.6.4.13" evidence="1"/>
<evidence type="ECO:0000259" key="10">
    <source>
        <dbReference type="PROSITE" id="PS51195"/>
    </source>
</evidence>
<dbReference type="GO" id="GO:0016787">
    <property type="term" value="F:hydrolase activity"/>
    <property type="evidence" value="ECO:0007669"/>
    <property type="project" value="UniProtKB-KW"/>
</dbReference>
<keyword evidence="2" id="KW-0547">Nucleotide-binding</keyword>
<dbReference type="CDD" id="cd18787">
    <property type="entry name" value="SF2_C_DEAD"/>
    <property type="match status" value="1"/>
</dbReference>
<evidence type="ECO:0000256" key="1">
    <source>
        <dbReference type="ARBA" id="ARBA00012552"/>
    </source>
</evidence>
<evidence type="ECO:0000256" key="2">
    <source>
        <dbReference type="ARBA" id="ARBA00022741"/>
    </source>
</evidence>
<evidence type="ECO:0000259" key="8">
    <source>
        <dbReference type="PROSITE" id="PS51192"/>
    </source>
</evidence>
<feature type="region of interest" description="Disordered" evidence="7">
    <location>
        <begin position="464"/>
        <end position="492"/>
    </location>
</feature>
<evidence type="ECO:0000256" key="6">
    <source>
        <dbReference type="PROSITE-ProRule" id="PRU00552"/>
    </source>
</evidence>
<feature type="domain" description="Helicase C-terminal" evidence="9">
    <location>
        <begin position="296"/>
        <end position="445"/>
    </location>
</feature>
<evidence type="ECO:0000259" key="9">
    <source>
        <dbReference type="PROSITE" id="PS51194"/>
    </source>
</evidence>
<keyword evidence="11" id="KW-1185">Reference proteome</keyword>
<evidence type="ECO:0000256" key="3">
    <source>
        <dbReference type="ARBA" id="ARBA00022801"/>
    </source>
</evidence>
<feature type="region of interest" description="Disordered" evidence="7">
    <location>
        <begin position="517"/>
        <end position="538"/>
    </location>
</feature>
<accession>A0A6J1TQG6</accession>
<dbReference type="PROSITE" id="PS51195">
    <property type="entry name" value="Q_MOTIF"/>
    <property type="match status" value="1"/>
</dbReference>
<evidence type="ECO:0000256" key="7">
    <source>
        <dbReference type="SAM" id="MobiDB-lite"/>
    </source>
</evidence>
<dbReference type="PROSITE" id="PS51194">
    <property type="entry name" value="HELICASE_CTER"/>
    <property type="match status" value="1"/>
</dbReference>
<dbReference type="SUPFAM" id="SSF52540">
    <property type="entry name" value="P-loop containing nucleoside triphosphate hydrolases"/>
    <property type="match status" value="1"/>
</dbReference>
<dbReference type="Pfam" id="PF00271">
    <property type="entry name" value="Helicase_C"/>
    <property type="match status" value="1"/>
</dbReference>
<feature type="region of interest" description="Disordered" evidence="7">
    <location>
        <begin position="1"/>
        <end position="21"/>
    </location>
</feature>
<dbReference type="PANTHER" id="PTHR47958">
    <property type="entry name" value="ATP-DEPENDENT RNA HELICASE DBP3"/>
    <property type="match status" value="1"/>
</dbReference>
<keyword evidence="3" id="KW-0378">Hydrolase</keyword>
<dbReference type="RefSeq" id="XP_026293805.1">
    <property type="nucleotide sequence ID" value="XM_026438020.2"/>
</dbReference>
<dbReference type="RefSeq" id="XP_026293804.1">
    <property type="nucleotide sequence ID" value="XM_026438019.2"/>
</dbReference>
<feature type="domain" description="Helicase ATP-binding" evidence="8">
    <location>
        <begin position="81"/>
        <end position="250"/>
    </location>
</feature>
<dbReference type="SMART" id="SM00487">
    <property type="entry name" value="DEXDc"/>
    <property type="match status" value="1"/>
</dbReference>
<keyword evidence="5" id="KW-0067">ATP-binding</keyword>
<dbReference type="Proteomes" id="UP000504606">
    <property type="component" value="Unplaced"/>
</dbReference>
<dbReference type="InterPro" id="IPR014001">
    <property type="entry name" value="Helicase_ATP-bd"/>
</dbReference>
<dbReference type="GeneID" id="113217926"/>
<dbReference type="Pfam" id="PF00270">
    <property type="entry name" value="DEAD"/>
    <property type="match status" value="1"/>
</dbReference>
<dbReference type="KEGG" id="foc:113217926"/>
<feature type="compositionally biased region" description="Low complexity" evidence="7">
    <location>
        <begin position="9"/>
        <end position="20"/>
    </location>
</feature>
<dbReference type="InterPro" id="IPR011545">
    <property type="entry name" value="DEAD/DEAH_box_helicase_dom"/>
</dbReference>
<dbReference type="Gene3D" id="3.40.50.300">
    <property type="entry name" value="P-loop containing nucleotide triphosphate hydrolases"/>
    <property type="match status" value="2"/>
</dbReference>
<gene>
    <name evidence="12 13" type="primary">LOC113217926</name>
</gene>
<proteinExistence type="predicted"/>
<name>A0A6J1TQG6_FRAOC</name>
<protein>
    <recommendedName>
        <fullName evidence="1">RNA helicase</fullName>
        <ecNumber evidence="1">3.6.4.13</ecNumber>
    </recommendedName>
</protein>
<feature type="domain" description="DEAD-box RNA helicase Q" evidence="10">
    <location>
        <begin position="50"/>
        <end position="78"/>
    </location>
</feature>
<feature type="short sequence motif" description="Q motif" evidence="6">
    <location>
        <begin position="50"/>
        <end position="78"/>
    </location>
</feature>
<evidence type="ECO:0000256" key="5">
    <source>
        <dbReference type="ARBA" id="ARBA00022840"/>
    </source>
</evidence>
<evidence type="ECO:0000313" key="12">
    <source>
        <dbReference type="RefSeq" id="XP_026293804.1"/>
    </source>
</evidence>
<keyword evidence="4 12" id="KW-0347">Helicase</keyword>
<dbReference type="InterPro" id="IPR000629">
    <property type="entry name" value="RNA-helicase_DEAD-box_CS"/>
</dbReference>
<evidence type="ECO:0000313" key="13">
    <source>
        <dbReference type="RefSeq" id="XP_026293805.1"/>
    </source>
</evidence>
<organism evidence="11 13">
    <name type="scientific">Frankliniella occidentalis</name>
    <name type="common">Western flower thrips</name>
    <name type="synonym">Euthrips occidentalis</name>
    <dbReference type="NCBI Taxonomy" id="133901"/>
    <lineage>
        <taxon>Eukaryota</taxon>
        <taxon>Metazoa</taxon>
        <taxon>Ecdysozoa</taxon>
        <taxon>Arthropoda</taxon>
        <taxon>Hexapoda</taxon>
        <taxon>Insecta</taxon>
        <taxon>Pterygota</taxon>
        <taxon>Neoptera</taxon>
        <taxon>Paraneoptera</taxon>
        <taxon>Thysanoptera</taxon>
        <taxon>Terebrantia</taxon>
        <taxon>Thripoidea</taxon>
        <taxon>Thripidae</taxon>
        <taxon>Frankliniella</taxon>
    </lineage>
</organism>
<dbReference type="InterPro" id="IPR027417">
    <property type="entry name" value="P-loop_NTPase"/>
</dbReference>
<dbReference type="PROSITE" id="PS51192">
    <property type="entry name" value="HELICASE_ATP_BIND_1"/>
    <property type="match status" value="1"/>
</dbReference>
<reference evidence="12 13" key="1">
    <citation type="submission" date="2025-04" db="UniProtKB">
        <authorList>
            <consortium name="RefSeq"/>
        </authorList>
    </citation>
    <scope>IDENTIFICATION</scope>
    <source>
        <tissue evidence="12 13">Whole organism</tissue>
    </source>
</reference>